<feature type="signal peptide" evidence="1">
    <location>
        <begin position="1"/>
        <end position="19"/>
    </location>
</feature>
<evidence type="ECO:0000313" key="3">
    <source>
        <dbReference type="Proteomes" id="UP001221686"/>
    </source>
</evidence>
<keyword evidence="3" id="KW-1185">Reference proteome</keyword>
<evidence type="ECO:0000313" key="2">
    <source>
        <dbReference type="EMBL" id="MDC0717178.1"/>
    </source>
</evidence>
<evidence type="ECO:0008006" key="4">
    <source>
        <dbReference type="Google" id="ProtNLM"/>
    </source>
</evidence>
<dbReference type="PROSITE" id="PS51257">
    <property type="entry name" value="PROKAR_LIPOPROTEIN"/>
    <property type="match status" value="1"/>
</dbReference>
<proteinExistence type="predicted"/>
<dbReference type="InterPro" id="IPR036374">
    <property type="entry name" value="OxRdtase_Mopterin-bd_sf"/>
</dbReference>
<protein>
    <recommendedName>
        <fullName evidence="4">ABC transporter substrate-binding protein</fullName>
    </recommendedName>
</protein>
<evidence type="ECO:0000256" key="1">
    <source>
        <dbReference type="SAM" id="SignalP"/>
    </source>
</evidence>
<dbReference type="EMBL" id="JAQNDL010000001">
    <property type="protein sequence ID" value="MDC0717178.1"/>
    <property type="molecule type" value="Genomic_DNA"/>
</dbReference>
<sequence>MLRPSLAFAVALAVSACSAAPAGALAVHTASRSESLLAARLTALPQVEVKDGDIRHVGPRLREALLAAGVPAGVDVEATGADGEPKTIDAATVKRDDVIVALGLPDAEGPLRLGVPGSPGLSVRGLIGLRALLAAAP</sequence>
<accession>A0ABT5DVK7</accession>
<name>A0ABT5DVK7_9BACT</name>
<dbReference type="RefSeq" id="WP_272085663.1">
    <property type="nucleotide sequence ID" value="NZ_JAQNDL010000001.1"/>
</dbReference>
<organism evidence="2 3">
    <name type="scientific">Nannocystis bainbridge</name>
    <dbReference type="NCBI Taxonomy" id="2995303"/>
    <lineage>
        <taxon>Bacteria</taxon>
        <taxon>Pseudomonadati</taxon>
        <taxon>Myxococcota</taxon>
        <taxon>Polyangia</taxon>
        <taxon>Nannocystales</taxon>
        <taxon>Nannocystaceae</taxon>
        <taxon>Nannocystis</taxon>
    </lineage>
</organism>
<dbReference type="Proteomes" id="UP001221686">
    <property type="component" value="Unassembled WGS sequence"/>
</dbReference>
<reference evidence="2 3" key="1">
    <citation type="submission" date="2022-11" db="EMBL/GenBank/DDBJ databases">
        <title>Minimal conservation of predation-associated metabolite biosynthetic gene clusters underscores biosynthetic potential of Myxococcota including descriptions for ten novel species: Archangium lansinium sp. nov., Myxococcus landrumus sp. nov., Nannocystis bai.</title>
        <authorList>
            <person name="Ahearne A."/>
            <person name="Stevens C."/>
            <person name="Dowd S."/>
        </authorList>
    </citation>
    <scope>NUCLEOTIDE SEQUENCE [LARGE SCALE GENOMIC DNA]</scope>
    <source>
        <strain evidence="2 3">BB15-2</strain>
    </source>
</reference>
<gene>
    <name evidence="2" type="ORF">POL25_09770</name>
</gene>
<keyword evidence="1" id="KW-0732">Signal</keyword>
<dbReference type="SUPFAM" id="SSF56524">
    <property type="entry name" value="Oxidoreductase molybdopterin-binding domain"/>
    <property type="match status" value="1"/>
</dbReference>
<feature type="chain" id="PRO_5045093099" description="ABC transporter substrate-binding protein" evidence="1">
    <location>
        <begin position="20"/>
        <end position="137"/>
    </location>
</feature>
<comment type="caution">
    <text evidence="2">The sequence shown here is derived from an EMBL/GenBank/DDBJ whole genome shotgun (WGS) entry which is preliminary data.</text>
</comment>